<dbReference type="SMART" id="SM00478">
    <property type="entry name" value="ENDO3c"/>
    <property type="match status" value="1"/>
</dbReference>
<evidence type="ECO:0000256" key="7">
    <source>
        <dbReference type="ARBA" id="ARBA00022723"/>
    </source>
</evidence>
<dbReference type="InterPro" id="IPR029119">
    <property type="entry name" value="MutY_C"/>
</dbReference>
<dbReference type="Gene3D" id="3.90.79.10">
    <property type="entry name" value="Nucleoside Triphosphate Pyrophosphohydrolase"/>
    <property type="match status" value="1"/>
</dbReference>
<comment type="function">
    <text evidence="2">Adenine glycosylase active on G-A mispairs. MutY also corrects error-prone DNA synthesis past GO lesions which are due to the oxidatively damaged form of guanine: 7,8-dihydro-8-oxoguanine (8-oxo-dGTP).</text>
</comment>
<dbReference type="NCBIfam" id="TIGR01084">
    <property type="entry name" value="mutY"/>
    <property type="match status" value="1"/>
</dbReference>
<proteinExistence type="inferred from homology"/>
<evidence type="ECO:0000313" key="17">
    <source>
        <dbReference type="Proteomes" id="UP000194798"/>
    </source>
</evidence>
<evidence type="ECO:0000256" key="4">
    <source>
        <dbReference type="ARBA" id="ARBA00012045"/>
    </source>
</evidence>
<dbReference type="RefSeq" id="WP_086487457.1">
    <property type="nucleotide sequence ID" value="NZ_MSLT01000007.1"/>
</dbReference>
<dbReference type="Pfam" id="PF14815">
    <property type="entry name" value="NUDIX_4"/>
    <property type="match status" value="1"/>
</dbReference>
<keyword evidence="9" id="KW-0378">Hydrolase</keyword>
<gene>
    <name evidence="16" type="ORF">TPSD3_04795</name>
</gene>
<dbReference type="InterPro" id="IPR003651">
    <property type="entry name" value="Endonuclease3_FeS-loop_motif"/>
</dbReference>
<evidence type="ECO:0000313" key="16">
    <source>
        <dbReference type="EMBL" id="OUD15020.1"/>
    </source>
</evidence>
<dbReference type="PROSITE" id="PS01155">
    <property type="entry name" value="ENDONUCLEASE_III_2"/>
    <property type="match status" value="1"/>
</dbReference>
<dbReference type="GO" id="GO:0034039">
    <property type="term" value="F:8-oxo-7,8-dihydroguanine DNA N-glycosylase activity"/>
    <property type="evidence" value="ECO:0007669"/>
    <property type="project" value="TreeGrafter"/>
</dbReference>
<keyword evidence="12" id="KW-0234">DNA repair</keyword>
<dbReference type="AlphaFoldDB" id="A0A251X9U5"/>
<dbReference type="Proteomes" id="UP000194798">
    <property type="component" value="Unassembled WGS sequence"/>
</dbReference>
<dbReference type="GO" id="GO:0006298">
    <property type="term" value="P:mismatch repair"/>
    <property type="evidence" value="ECO:0007669"/>
    <property type="project" value="TreeGrafter"/>
</dbReference>
<organism evidence="16 17">
    <name type="scientific">Thioflexithrix psekupsensis</name>
    <dbReference type="NCBI Taxonomy" id="1570016"/>
    <lineage>
        <taxon>Bacteria</taxon>
        <taxon>Pseudomonadati</taxon>
        <taxon>Pseudomonadota</taxon>
        <taxon>Gammaproteobacteria</taxon>
        <taxon>Thiotrichales</taxon>
        <taxon>Thioflexithrix</taxon>
    </lineage>
</organism>
<dbReference type="InterPro" id="IPR003265">
    <property type="entry name" value="HhH-GPD_domain"/>
</dbReference>
<dbReference type="Gene3D" id="1.10.1670.10">
    <property type="entry name" value="Helix-hairpin-Helix base-excision DNA repair enzymes (C-terminal)"/>
    <property type="match status" value="1"/>
</dbReference>
<dbReference type="SMART" id="SM00525">
    <property type="entry name" value="FES"/>
    <property type="match status" value="1"/>
</dbReference>
<keyword evidence="6" id="KW-0004">4Fe-4S</keyword>
<evidence type="ECO:0000256" key="3">
    <source>
        <dbReference type="ARBA" id="ARBA00008343"/>
    </source>
</evidence>
<dbReference type="GO" id="GO:0000701">
    <property type="term" value="F:purine-specific mismatch base pair DNA N-glycosylase activity"/>
    <property type="evidence" value="ECO:0007669"/>
    <property type="project" value="UniProtKB-EC"/>
</dbReference>
<dbReference type="Gene3D" id="1.10.340.30">
    <property type="entry name" value="Hypothetical protein, domain 2"/>
    <property type="match status" value="1"/>
</dbReference>
<keyword evidence="8 14" id="KW-0227">DNA damage</keyword>
<reference evidence="16 17" key="1">
    <citation type="submission" date="2016-12" db="EMBL/GenBank/DDBJ databases">
        <title>Thioflexothrix psekupsii D3 genome sequencing and assembly.</title>
        <authorList>
            <person name="Fomenkov A."/>
            <person name="Vincze T."/>
            <person name="Grabovich M."/>
            <person name="Anton B.P."/>
            <person name="Dubinina G."/>
            <person name="Orlova M."/>
            <person name="Belousova E."/>
            <person name="Roberts R.J."/>
        </authorList>
    </citation>
    <scope>NUCLEOTIDE SEQUENCE [LARGE SCALE GENOMIC DNA]</scope>
    <source>
        <strain evidence="16">D3</strain>
    </source>
</reference>
<keyword evidence="11" id="KW-0411">Iron-sulfur</keyword>
<dbReference type="PANTHER" id="PTHR42944:SF1">
    <property type="entry name" value="ADENINE DNA GLYCOSYLASE"/>
    <property type="match status" value="1"/>
</dbReference>
<keyword evidence="7" id="KW-0479">Metal-binding</keyword>
<dbReference type="FunFam" id="1.10.340.30:FF:000002">
    <property type="entry name" value="Adenine DNA glycosylase"/>
    <property type="match status" value="1"/>
</dbReference>
<name>A0A251X9U5_9GAMM</name>
<feature type="domain" description="HhH-GPD" evidence="15">
    <location>
        <begin position="43"/>
        <end position="194"/>
    </location>
</feature>
<dbReference type="InterPro" id="IPR005760">
    <property type="entry name" value="A/G_AdeGlyc_MutY"/>
</dbReference>
<comment type="catalytic activity">
    <reaction evidence="1 14">
        <text>Hydrolyzes free adenine bases from 7,8-dihydro-8-oxoguanine:adenine mismatched double-stranded DNA, leaving an apurinic site.</text>
        <dbReference type="EC" id="3.2.2.31"/>
    </reaction>
</comment>
<dbReference type="EC" id="3.2.2.31" evidence="4 14"/>
<dbReference type="Pfam" id="PF00633">
    <property type="entry name" value="HHH"/>
    <property type="match status" value="1"/>
</dbReference>
<keyword evidence="13 14" id="KW-0326">Glycosidase</keyword>
<dbReference type="PANTHER" id="PTHR42944">
    <property type="entry name" value="ADENINE DNA GLYCOSYLASE"/>
    <property type="match status" value="1"/>
</dbReference>
<dbReference type="GO" id="GO:0035485">
    <property type="term" value="F:adenine/guanine mispair binding"/>
    <property type="evidence" value="ECO:0007669"/>
    <property type="project" value="TreeGrafter"/>
</dbReference>
<dbReference type="OrthoDB" id="9802365at2"/>
<evidence type="ECO:0000256" key="9">
    <source>
        <dbReference type="ARBA" id="ARBA00022801"/>
    </source>
</evidence>
<comment type="similarity">
    <text evidence="3 14">Belongs to the Nth/MutY family.</text>
</comment>
<sequence>MNTHQTDNHFSNRVLTWFDRHGRKHLPWQQQPTPYHVWVSEIMLQQTQVTTVIPYYQRFMVRFPDVSALATAGVDEVLHYWTGLGYYARARHLHQAAQHIHSQHHGIFPTQWAEIVALPGVGRSTAGAIMALAYGQRYAILDGNVKRVLCRYHAITGWSGSSAVSQSLWALAEKYTPANRVADYTQAMMDLGALICRRRGALCEECPLHSDCQAYRQQAVDAYPHSKPRKATPENHLIVLVIVSEKGLLLEKRPDTGIWGGLWSLPQVSDMTAIADWCKTHCQFTPTNWHTWPSLSHQLTHLRLHLHPVAIVLPEGNAPNLLAVAPSASFCWYNFDAPPALGLPAPVVRLVEQIKMKC</sequence>
<evidence type="ECO:0000256" key="8">
    <source>
        <dbReference type="ARBA" id="ARBA00022763"/>
    </source>
</evidence>
<dbReference type="InterPro" id="IPR004036">
    <property type="entry name" value="Endonuclease-III-like_CS2"/>
</dbReference>
<evidence type="ECO:0000256" key="13">
    <source>
        <dbReference type="ARBA" id="ARBA00023295"/>
    </source>
</evidence>
<dbReference type="GO" id="GO:0006284">
    <property type="term" value="P:base-excision repair"/>
    <property type="evidence" value="ECO:0007669"/>
    <property type="project" value="UniProtKB-UniRule"/>
</dbReference>
<dbReference type="InterPro" id="IPR011257">
    <property type="entry name" value="DNA_glycosylase"/>
</dbReference>
<dbReference type="InterPro" id="IPR015797">
    <property type="entry name" value="NUDIX_hydrolase-like_dom_sf"/>
</dbReference>
<evidence type="ECO:0000259" key="15">
    <source>
        <dbReference type="SMART" id="SM00478"/>
    </source>
</evidence>
<dbReference type="CDD" id="cd00056">
    <property type="entry name" value="ENDO3c"/>
    <property type="match status" value="1"/>
</dbReference>
<dbReference type="InterPro" id="IPR044298">
    <property type="entry name" value="MIG/MutY"/>
</dbReference>
<dbReference type="CDD" id="cd03431">
    <property type="entry name" value="NUDIX_DNA_Glycosylase_C-MutY"/>
    <property type="match status" value="1"/>
</dbReference>
<dbReference type="InterPro" id="IPR000445">
    <property type="entry name" value="HhH_motif"/>
</dbReference>
<accession>A0A251X9U5</accession>
<dbReference type="GO" id="GO:0032357">
    <property type="term" value="F:oxidized purine DNA binding"/>
    <property type="evidence" value="ECO:0007669"/>
    <property type="project" value="TreeGrafter"/>
</dbReference>
<evidence type="ECO:0000256" key="5">
    <source>
        <dbReference type="ARBA" id="ARBA00022023"/>
    </source>
</evidence>
<evidence type="ECO:0000256" key="1">
    <source>
        <dbReference type="ARBA" id="ARBA00000843"/>
    </source>
</evidence>
<dbReference type="InterPro" id="IPR023170">
    <property type="entry name" value="HhH_base_excis_C"/>
</dbReference>
<evidence type="ECO:0000256" key="12">
    <source>
        <dbReference type="ARBA" id="ARBA00023204"/>
    </source>
</evidence>
<keyword evidence="10 14" id="KW-0408">Iron</keyword>
<dbReference type="GO" id="GO:0046872">
    <property type="term" value="F:metal ion binding"/>
    <property type="evidence" value="ECO:0007669"/>
    <property type="project" value="UniProtKB-UniRule"/>
</dbReference>
<evidence type="ECO:0000256" key="14">
    <source>
        <dbReference type="RuleBase" id="RU365096"/>
    </source>
</evidence>
<dbReference type="Pfam" id="PF00730">
    <property type="entry name" value="HhH-GPD"/>
    <property type="match status" value="1"/>
</dbReference>
<keyword evidence="17" id="KW-1185">Reference proteome</keyword>
<dbReference type="GO" id="GO:0051539">
    <property type="term" value="F:4 iron, 4 sulfur cluster binding"/>
    <property type="evidence" value="ECO:0007669"/>
    <property type="project" value="UniProtKB-UniRule"/>
</dbReference>
<dbReference type="EMBL" id="MSLT01000007">
    <property type="protein sequence ID" value="OUD15020.1"/>
    <property type="molecule type" value="Genomic_DNA"/>
</dbReference>
<evidence type="ECO:0000256" key="6">
    <source>
        <dbReference type="ARBA" id="ARBA00022485"/>
    </source>
</evidence>
<comment type="cofactor">
    <cofactor evidence="14">
        <name>[4Fe-4S] cluster</name>
        <dbReference type="ChEBI" id="CHEBI:49883"/>
    </cofactor>
    <text evidence="14">Binds 1 [4Fe-4S] cluster.</text>
</comment>
<dbReference type="SUPFAM" id="SSF55811">
    <property type="entry name" value="Nudix"/>
    <property type="match status" value="1"/>
</dbReference>
<evidence type="ECO:0000256" key="11">
    <source>
        <dbReference type="ARBA" id="ARBA00023014"/>
    </source>
</evidence>
<comment type="caution">
    <text evidence="16">The sequence shown here is derived from an EMBL/GenBank/DDBJ whole genome shotgun (WGS) entry which is preliminary data.</text>
</comment>
<evidence type="ECO:0000256" key="10">
    <source>
        <dbReference type="ARBA" id="ARBA00023004"/>
    </source>
</evidence>
<evidence type="ECO:0000256" key="2">
    <source>
        <dbReference type="ARBA" id="ARBA00002933"/>
    </source>
</evidence>
<protein>
    <recommendedName>
        <fullName evidence="5 14">Adenine DNA glycosylase</fullName>
        <ecNumber evidence="4 14">3.2.2.31</ecNumber>
    </recommendedName>
</protein>
<dbReference type="SUPFAM" id="SSF48150">
    <property type="entry name" value="DNA-glycosylase"/>
    <property type="match status" value="1"/>
</dbReference>